<evidence type="ECO:0000313" key="2">
    <source>
        <dbReference type="EMBL" id="MBB4714443.1"/>
    </source>
</evidence>
<keyword evidence="3" id="KW-1185">Reference proteome</keyword>
<feature type="transmembrane region" description="Helical" evidence="1">
    <location>
        <begin position="12"/>
        <end position="33"/>
    </location>
</feature>
<dbReference type="EMBL" id="JACHMS010000001">
    <property type="protein sequence ID" value="MBB4714443.1"/>
    <property type="molecule type" value="Genomic_DNA"/>
</dbReference>
<dbReference type="Proteomes" id="UP000565089">
    <property type="component" value="Unassembled WGS sequence"/>
</dbReference>
<keyword evidence="1" id="KW-1133">Transmembrane helix</keyword>
<feature type="transmembrane region" description="Helical" evidence="1">
    <location>
        <begin position="188"/>
        <end position="207"/>
    </location>
</feature>
<sequence length="213" mass="22588">MLIAESWYESGSFWQFAITTIVAVAVGALAAWATMRSANPKRRLNYGTRTNASLLIASHSQSGALQVTHNGTPVSRPRIVELELRNSGRRDITAAQFHANEPLKFNLGADVVGVLGMASEPSGTIAPSIELPHATPRVIAIPPSLLARKQVFRVALLVDGPRAEVCCVQAPLVDVAVRSGIQESSSRLLSTIVVPALTTAGVVAVFATNSTLR</sequence>
<protein>
    <submittedName>
        <fullName evidence="2">Uncharacterized protein</fullName>
    </submittedName>
</protein>
<accession>A0A7W7DP81</accession>
<comment type="caution">
    <text evidence="2">The sequence shown here is derived from an EMBL/GenBank/DDBJ whole genome shotgun (WGS) entry which is preliminary data.</text>
</comment>
<dbReference type="RefSeq" id="WP_184910161.1">
    <property type="nucleotide sequence ID" value="NZ_JACHMS010000001.1"/>
</dbReference>
<keyword evidence="1" id="KW-0472">Membrane</keyword>
<dbReference type="GeneID" id="95796304"/>
<gene>
    <name evidence="2" type="ORF">BJ965_004325</name>
</gene>
<name>A0A7W7DP81_9ACTN</name>
<dbReference type="AlphaFoldDB" id="A0A7W7DP81"/>
<evidence type="ECO:0000313" key="3">
    <source>
        <dbReference type="Proteomes" id="UP000565089"/>
    </source>
</evidence>
<reference evidence="2 3" key="1">
    <citation type="submission" date="2020-08" db="EMBL/GenBank/DDBJ databases">
        <title>Sequencing the genomes of 1000 actinobacteria strains.</title>
        <authorList>
            <person name="Klenk H.-P."/>
        </authorList>
    </citation>
    <scope>NUCLEOTIDE SEQUENCE [LARGE SCALE GENOMIC DNA]</scope>
    <source>
        <strain evidence="2 3">DSM 40483</strain>
    </source>
</reference>
<evidence type="ECO:0000256" key="1">
    <source>
        <dbReference type="SAM" id="Phobius"/>
    </source>
</evidence>
<proteinExistence type="predicted"/>
<organism evidence="2 3">
    <name type="scientific">Streptomyces luteogriseus</name>
    <dbReference type="NCBI Taxonomy" id="68233"/>
    <lineage>
        <taxon>Bacteria</taxon>
        <taxon>Bacillati</taxon>
        <taxon>Actinomycetota</taxon>
        <taxon>Actinomycetes</taxon>
        <taxon>Kitasatosporales</taxon>
        <taxon>Streptomycetaceae</taxon>
        <taxon>Streptomyces</taxon>
    </lineage>
</organism>
<keyword evidence="1" id="KW-0812">Transmembrane</keyword>